<evidence type="ECO:0000313" key="3">
    <source>
        <dbReference type="Proteomes" id="UP001501444"/>
    </source>
</evidence>
<feature type="region of interest" description="Disordered" evidence="1">
    <location>
        <begin position="103"/>
        <end position="124"/>
    </location>
</feature>
<organism evidence="2 3">
    <name type="scientific">Dactylosporangium salmoneum</name>
    <dbReference type="NCBI Taxonomy" id="53361"/>
    <lineage>
        <taxon>Bacteria</taxon>
        <taxon>Bacillati</taxon>
        <taxon>Actinomycetota</taxon>
        <taxon>Actinomycetes</taxon>
        <taxon>Micromonosporales</taxon>
        <taxon>Micromonosporaceae</taxon>
        <taxon>Dactylosporangium</taxon>
    </lineage>
</organism>
<dbReference type="EMBL" id="BAAARV010000073">
    <property type="protein sequence ID" value="GAA2372301.1"/>
    <property type="molecule type" value="Genomic_DNA"/>
</dbReference>
<gene>
    <name evidence="2" type="ORF">GCM10010170_074490</name>
</gene>
<dbReference type="Proteomes" id="UP001501444">
    <property type="component" value="Unassembled WGS sequence"/>
</dbReference>
<comment type="caution">
    <text evidence="2">The sequence shown here is derived from an EMBL/GenBank/DDBJ whole genome shotgun (WGS) entry which is preliminary data.</text>
</comment>
<evidence type="ECO:0000256" key="1">
    <source>
        <dbReference type="SAM" id="MobiDB-lite"/>
    </source>
</evidence>
<dbReference type="RefSeq" id="WP_344617314.1">
    <property type="nucleotide sequence ID" value="NZ_BAAARV010000073.1"/>
</dbReference>
<evidence type="ECO:0000313" key="2">
    <source>
        <dbReference type="EMBL" id="GAA2372301.1"/>
    </source>
</evidence>
<feature type="compositionally biased region" description="Basic and acidic residues" evidence="1">
    <location>
        <begin position="104"/>
        <end position="115"/>
    </location>
</feature>
<dbReference type="InterPro" id="IPR011989">
    <property type="entry name" value="ARM-like"/>
</dbReference>
<proteinExistence type="predicted"/>
<protein>
    <recommendedName>
        <fullName evidence="4">Leucine rich repeat variant</fullName>
    </recommendedName>
</protein>
<reference evidence="2 3" key="1">
    <citation type="journal article" date="2019" name="Int. J. Syst. Evol. Microbiol.">
        <title>The Global Catalogue of Microorganisms (GCM) 10K type strain sequencing project: providing services to taxonomists for standard genome sequencing and annotation.</title>
        <authorList>
            <consortium name="The Broad Institute Genomics Platform"/>
            <consortium name="The Broad Institute Genome Sequencing Center for Infectious Disease"/>
            <person name="Wu L."/>
            <person name="Ma J."/>
        </authorList>
    </citation>
    <scope>NUCLEOTIDE SEQUENCE [LARGE SCALE GENOMIC DNA]</scope>
    <source>
        <strain evidence="2 3">JCM 3272</strain>
    </source>
</reference>
<keyword evidence="3" id="KW-1185">Reference proteome</keyword>
<evidence type="ECO:0008006" key="4">
    <source>
        <dbReference type="Google" id="ProtNLM"/>
    </source>
</evidence>
<name>A0ABN3H8E9_9ACTN</name>
<dbReference type="Gene3D" id="1.25.10.10">
    <property type="entry name" value="Leucine-rich Repeat Variant"/>
    <property type="match status" value="1"/>
</dbReference>
<sequence length="371" mass="41972">MRWPEKYSTLLYREDWTDEQVEALVGHPNVEVRRLLAEAPFLGSEQRARLVEDPAPGVLAPLAFGPEWFWWPLRQGMPRWAYERLLERHPKLRECMWDNGWAPEDLRGRSTPEKEPADEEPAGDVSEAVALADDEHEGNRAHAATDPRLPAEIVARLAVDPSELVRMVVAMRRELTEEQRAAIDYRVEPWDRIVPARWAARTRDREEQRRCVYSAHIGLRRSVAGNPHLAPELVAVLAGDADFAVRLLLCERQRDVPGDTVLETYLEARTMITRGRLLDHPSFRRVGLARLADAPEAQARALAQLDPDAPPELIERLSRDPVAGVRKIAAADPRLSLERLLELFDDPSTTGGAAANPRLPVELMRRIVDDA</sequence>
<accession>A0ABN3H8E9</accession>